<dbReference type="CDD" id="cd00093">
    <property type="entry name" value="HTH_XRE"/>
    <property type="match status" value="1"/>
</dbReference>
<dbReference type="Pfam" id="PF13560">
    <property type="entry name" value="HTH_31"/>
    <property type="match status" value="1"/>
</dbReference>
<dbReference type="KEGG" id="poh:DPM16_05315"/>
<evidence type="ECO:0000313" key="4">
    <source>
        <dbReference type="Proteomes" id="UP000248592"/>
    </source>
</evidence>
<dbReference type="InterPro" id="IPR001387">
    <property type="entry name" value="Cro/C1-type_HTH"/>
</dbReference>
<organism evidence="2 4">
    <name type="scientific">Polynucleobacter paneuropaeus</name>
    <dbReference type="NCBI Taxonomy" id="2527775"/>
    <lineage>
        <taxon>Bacteria</taxon>
        <taxon>Pseudomonadati</taxon>
        <taxon>Pseudomonadota</taxon>
        <taxon>Betaproteobacteria</taxon>
        <taxon>Burkholderiales</taxon>
        <taxon>Burkholderiaceae</taxon>
        <taxon>Polynucleobacter</taxon>
    </lineage>
</organism>
<evidence type="ECO:0000313" key="2">
    <source>
        <dbReference type="EMBL" id="AWW49472.1"/>
    </source>
</evidence>
<evidence type="ECO:0000259" key="1">
    <source>
        <dbReference type="PROSITE" id="PS50943"/>
    </source>
</evidence>
<dbReference type="AlphaFoldDB" id="A0A2Z4JME8"/>
<reference evidence="4" key="1">
    <citation type="submission" date="2018-06" db="EMBL/GenBank/DDBJ databases">
        <title>Description of a new Polynucleobacter species.</title>
        <authorList>
            <person name="Hahn M.W."/>
        </authorList>
    </citation>
    <scope>NUCLEOTIDE SEQUENCE [LARGE SCALE GENOMIC DNA]</scope>
    <source>
        <strain evidence="4">MG-25-Pas1-D2</strain>
    </source>
</reference>
<name>A0A2Z4JME8_9BURK</name>
<dbReference type="Proteomes" id="UP000251072">
    <property type="component" value="Unassembled WGS sequence"/>
</dbReference>
<dbReference type="EMBL" id="QMCH01000002">
    <property type="protein sequence ID" value="RAZ43051.1"/>
    <property type="molecule type" value="Genomic_DNA"/>
</dbReference>
<dbReference type="InterPro" id="IPR010982">
    <property type="entry name" value="Lambda_DNA-bd_dom_sf"/>
</dbReference>
<keyword evidence="5" id="KW-1185">Reference proteome</keyword>
<accession>A0A2Z4JME8</accession>
<dbReference type="Gene3D" id="1.10.260.40">
    <property type="entry name" value="lambda repressor-like DNA-binding domains"/>
    <property type="match status" value="1"/>
</dbReference>
<sequence length="118" mass="13321">MRTPIMGLHYWIHMNLAEIQSFRQIGKRLRHAREARGLSLPSLASTCGLKIQELVRIENGELLGFKQAPENTLSNAEVYAKVLDLELTAISSQSPSELSDPNETFIPVFLRKKSVVQF</sequence>
<feature type="domain" description="HTH cro/C1-type" evidence="1">
    <location>
        <begin position="29"/>
        <end position="90"/>
    </location>
</feature>
<dbReference type="Proteomes" id="UP000248592">
    <property type="component" value="Chromosome"/>
</dbReference>
<evidence type="ECO:0000313" key="5">
    <source>
        <dbReference type="Proteomes" id="UP000251072"/>
    </source>
</evidence>
<evidence type="ECO:0000313" key="3">
    <source>
        <dbReference type="EMBL" id="RAZ43051.1"/>
    </source>
</evidence>
<reference evidence="3 5" key="2">
    <citation type="submission" date="2018-06" db="EMBL/GenBank/DDBJ databases">
        <title>Genome of strain Polynucleobacter sp. FUKU-NW-11.</title>
        <authorList>
            <person name="Hahn M.W."/>
        </authorList>
    </citation>
    <scope>NUCLEOTIDE SEQUENCE [LARGE SCALE GENOMIC DNA]</scope>
    <source>
        <strain evidence="3">FUKU-NW-11</strain>
        <strain evidence="5">FUKU-NW11</strain>
    </source>
</reference>
<dbReference type="SUPFAM" id="SSF47413">
    <property type="entry name" value="lambda repressor-like DNA-binding domains"/>
    <property type="match status" value="1"/>
</dbReference>
<proteinExistence type="predicted"/>
<reference evidence="2" key="3">
    <citation type="journal article" date="2019" name="Int. J. Syst. Evol. Microbiol.">
        <title>Polynucleobacter paneuropaeus sp. nov., characterized by six strains isolated from freshwater lakes located along a 3000 km north-south cross-section across Europe.</title>
        <authorList>
            <person name="Hoetzinger M."/>
            <person name="Schmidt J."/>
            <person name="Pitt A."/>
            <person name="Koll U."/>
            <person name="Lang E."/>
            <person name="Hahn M.W."/>
        </authorList>
    </citation>
    <scope>NUCLEOTIDE SEQUENCE</scope>
    <source>
        <strain evidence="2">MG-25-Pas1-D2</strain>
    </source>
</reference>
<dbReference type="GO" id="GO:0003677">
    <property type="term" value="F:DNA binding"/>
    <property type="evidence" value="ECO:0007669"/>
    <property type="project" value="InterPro"/>
</dbReference>
<dbReference type="PROSITE" id="PS50943">
    <property type="entry name" value="HTH_CROC1"/>
    <property type="match status" value="1"/>
</dbReference>
<gene>
    <name evidence="3" type="ORF">DP176_04305</name>
    <name evidence="2" type="ORF">Pas1_03185</name>
</gene>
<protein>
    <recommendedName>
        <fullName evidence="1">HTH cro/C1-type domain-containing protein</fullName>
    </recommendedName>
</protein>
<dbReference type="EMBL" id="CP030085">
    <property type="protein sequence ID" value="AWW49472.1"/>
    <property type="molecule type" value="Genomic_DNA"/>
</dbReference>